<keyword evidence="2" id="KW-1185">Reference proteome</keyword>
<dbReference type="InterPro" id="IPR001128">
    <property type="entry name" value="Cyt_P450"/>
</dbReference>
<keyword evidence="1" id="KW-0560">Oxidoreductase</keyword>
<organism evidence="1 2">
    <name type="scientific">Salvia divinorum</name>
    <name type="common">Maria pastora</name>
    <name type="synonym">Diviner's sage</name>
    <dbReference type="NCBI Taxonomy" id="28513"/>
    <lineage>
        <taxon>Eukaryota</taxon>
        <taxon>Viridiplantae</taxon>
        <taxon>Streptophyta</taxon>
        <taxon>Embryophyta</taxon>
        <taxon>Tracheophyta</taxon>
        <taxon>Spermatophyta</taxon>
        <taxon>Magnoliopsida</taxon>
        <taxon>eudicotyledons</taxon>
        <taxon>Gunneridae</taxon>
        <taxon>Pentapetalae</taxon>
        <taxon>asterids</taxon>
        <taxon>lamiids</taxon>
        <taxon>Lamiales</taxon>
        <taxon>Lamiaceae</taxon>
        <taxon>Nepetoideae</taxon>
        <taxon>Mentheae</taxon>
        <taxon>Salviinae</taxon>
        <taxon>Salvia</taxon>
        <taxon>Salvia subgen. Calosphace</taxon>
    </lineage>
</organism>
<dbReference type="Pfam" id="PF00067">
    <property type="entry name" value="p450"/>
    <property type="match status" value="1"/>
</dbReference>
<evidence type="ECO:0000313" key="1">
    <source>
        <dbReference type="EMBL" id="KAL1536246.1"/>
    </source>
</evidence>
<dbReference type="EMBL" id="JBEAFC010000011">
    <property type="protein sequence ID" value="KAL1536246.1"/>
    <property type="molecule type" value="Genomic_DNA"/>
</dbReference>
<protein>
    <submittedName>
        <fullName evidence="1">Phenylalanine N-monooxygenase</fullName>
        <ecNumber evidence="1">1.14.14.40</ecNumber>
    </submittedName>
</protein>
<dbReference type="Gene3D" id="1.10.630.10">
    <property type="entry name" value="Cytochrome P450"/>
    <property type="match status" value="2"/>
</dbReference>
<dbReference type="GO" id="GO:0102684">
    <property type="term" value="F:L-phenylalanine N-monooxygenase activity"/>
    <property type="evidence" value="ECO:0007669"/>
    <property type="project" value="UniProtKB-EC"/>
</dbReference>
<dbReference type="EC" id="1.14.14.40" evidence="1"/>
<evidence type="ECO:0000313" key="2">
    <source>
        <dbReference type="Proteomes" id="UP001567538"/>
    </source>
</evidence>
<proteinExistence type="predicted"/>
<comment type="caution">
    <text evidence="1">The sequence shown here is derived from an EMBL/GenBank/DDBJ whole genome shotgun (WGS) entry which is preliminary data.</text>
</comment>
<gene>
    <name evidence="1" type="ORF">AAHA92_28926</name>
</gene>
<dbReference type="PANTHER" id="PTHR24281">
    <property type="entry name" value="STEROID 21-HYDROXYLASE-RELATED"/>
    <property type="match status" value="1"/>
</dbReference>
<dbReference type="SUPFAM" id="SSF48264">
    <property type="entry name" value="Cytochrome P450"/>
    <property type="match status" value="1"/>
</dbReference>
<sequence length="190" mass="21872">MLVNKLAFRWIHNHIEFLKKQEAIFDSRPDAMSARITSDGYLTLALSPSGDQWTKMRKVMRSGVLTNKVFQRLYAKRRKEADHLVRYVYNQCKDPDTIGCVNVNDAACHYCSNVIRKMKGLKSEEDDILDLLINLKKSRNEPLLSTREIKALIVEIMIETVYNPSNAVEWALAEMINQPDILAKACEELN</sequence>
<reference evidence="1 2" key="1">
    <citation type="submission" date="2024-06" db="EMBL/GenBank/DDBJ databases">
        <title>A chromosome level genome sequence of Diviner's sage (Salvia divinorum).</title>
        <authorList>
            <person name="Ford S.A."/>
            <person name="Ro D.-K."/>
            <person name="Ness R.W."/>
            <person name="Phillips M.A."/>
        </authorList>
    </citation>
    <scope>NUCLEOTIDE SEQUENCE [LARGE SCALE GENOMIC DNA]</scope>
    <source>
        <strain evidence="1">SAF-2024a</strain>
        <tissue evidence="1">Leaf</tissue>
    </source>
</reference>
<dbReference type="Proteomes" id="UP001567538">
    <property type="component" value="Unassembled WGS sequence"/>
</dbReference>
<accession>A0ABD1FZI5</accession>
<name>A0ABD1FZI5_SALDI</name>
<dbReference type="AlphaFoldDB" id="A0ABD1FZI5"/>
<dbReference type="InterPro" id="IPR036396">
    <property type="entry name" value="Cyt_P450_sf"/>
</dbReference>